<organism evidence="1 2">
    <name type="scientific">Jannaschia rubra</name>
    <dbReference type="NCBI Taxonomy" id="282197"/>
    <lineage>
        <taxon>Bacteria</taxon>
        <taxon>Pseudomonadati</taxon>
        <taxon>Pseudomonadota</taxon>
        <taxon>Alphaproteobacteria</taxon>
        <taxon>Rhodobacterales</taxon>
        <taxon>Roseobacteraceae</taxon>
        <taxon>Jannaschia</taxon>
    </lineage>
</organism>
<name>A0A0M6XT75_9RHOB</name>
<dbReference type="InterPro" id="IPR050275">
    <property type="entry name" value="PGM_Phosphatase"/>
</dbReference>
<dbReference type="RefSeq" id="WP_055682826.1">
    <property type="nucleotide sequence ID" value="NZ_CXPG01000020.1"/>
</dbReference>
<dbReference type="Proteomes" id="UP000048908">
    <property type="component" value="Unassembled WGS sequence"/>
</dbReference>
<sequence length="185" mass="20005">MTRLWLVRHGPTHAKAMVGHTDLPADLSDTAALSRLSAALPHAPVVSSDLIRAVDTATAIAGDRTRLPHERALREFDYGDWDNRSFDAIDSPALRLYFDDPGDRRAPGGESWNDVAARVRAALDRLAGGGDLIVVAHMGVILTQWARATGQVPHAALAQRIDPLSLTRIDLTADGPVPVFANRRP</sequence>
<dbReference type="EC" id="3.1.3.73" evidence="1"/>
<dbReference type="STRING" id="282197.SAMN04488517_102239"/>
<proteinExistence type="predicted"/>
<accession>A0A0M6XT75</accession>
<reference evidence="1 2" key="1">
    <citation type="submission" date="2015-07" db="EMBL/GenBank/DDBJ databases">
        <authorList>
            <person name="Noorani M."/>
        </authorList>
    </citation>
    <scope>NUCLEOTIDE SEQUENCE [LARGE SCALE GENOMIC DNA]</scope>
    <source>
        <strain evidence="1 2">CECT 5088</strain>
    </source>
</reference>
<dbReference type="InterPro" id="IPR029033">
    <property type="entry name" value="His_PPase_superfam"/>
</dbReference>
<dbReference type="Gene3D" id="3.40.50.1240">
    <property type="entry name" value="Phosphoglycerate mutase-like"/>
    <property type="match status" value="1"/>
</dbReference>
<dbReference type="AlphaFoldDB" id="A0A0M6XT75"/>
<dbReference type="PANTHER" id="PTHR48100">
    <property type="entry name" value="BROAD-SPECIFICITY PHOSPHATASE YOR283W-RELATED"/>
    <property type="match status" value="1"/>
</dbReference>
<dbReference type="OrthoDB" id="8347407at2"/>
<dbReference type="InterPro" id="IPR013078">
    <property type="entry name" value="His_Pase_superF_clade-1"/>
</dbReference>
<keyword evidence="2" id="KW-1185">Reference proteome</keyword>
<evidence type="ECO:0000313" key="2">
    <source>
        <dbReference type="Proteomes" id="UP000048908"/>
    </source>
</evidence>
<dbReference type="SUPFAM" id="SSF53254">
    <property type="entry name" value="Phosphoglycerate mutase-like"/>
    <property type="match status" value="1"/>
</dbReference>
<dbReference type="PANTHER" id="PTHR48100:SF1">
    <property type="entry name" value="HISTIDINE PHOSPHATASE FAMILY PROTEIN-RELATED"/>
    <property type="match status" value="1"/>
</dbReference>
<dbReference type="EMBL" id="CXPG01000020">
    <property type="protein sequence ID" value="CTQ33411.1"/>
    <property type="molecule type" value="Genomic_DNA"/>
</dbReference>
<evidence type="ECO:0000313" key="1">
    <source>
        <dbReference type="EMBL" id="CTQ33411.1"/>
    </source>
</evidence>
<dbReference type="GO" id="GO:0043755">
    <property type="term" value="F:alpha-ribazole phosphatase activity"/>
    <property type="evidence" value="ECO:0007669"/>
    <property type="project" value="UniProtKB-EC"/>
</dbReference>
<keyword evidence="1" id="KW-0378">Hydrolase</keyword>
<dbReference type="SMART" id="SM00855">
    <property type="entry name" value="PGAM"/>
    <property type="match status" value="1"/>
</dbReference>
<dbReference type="Pfam" id="PF00300">
    <property type="entry name" value="His_Phos_1"/>
    <property type="match status" value="1"/>
</dbReference>
<dbReference type="CDD" id="cd07067">
    <property type="entry name" value="HP_PGM_like"/>
    <property type="match status" value="1"/>
</dbReference>
<gene>
    <name evidence="1" type="primary">cobC</name>
    <name evidence="1" type="ORF">JAN5088_02193</name>
</gene>
<protein>
    <submittedName>
        <fullName evidence="1">Alpha-ribazole phosphatase</fullName>
        <ecNumber evidence="1">3.1.3.73</ecNumber>
    </submittedName>
</protein>
<dbReference type="GO" id="GO:0005737">
    <property type="term" value="C:cytoplasm"/>
    <property type="evidence" value="ECO:0007669"/>
    <property type="project" value="TreeGrafter"/>
</dbReference>